<evidence type="ECO:0000256" key="1">
    <source>
        <dbReference type="ARBA" id="ARBA00012210"/>
    </source>
</evidence>
<dbReference type="PROSITE" id="PS50297">
    <property type="entry name" value="ANK_REP_REGION"/>
    <property type="match status" value="8"/>
</dbReference>
<evidence type="ECO:0000259" key="5">
    <source>
        <dbReference type="Pfam" id="PF17100"/>
    </source>
</evidence>
<dbReference type="PANTHER" id="PTHR24161">
    <property type="entry name" value="ANK_REP_REGION DOMAIN-CONTAINING PROTEIN-RELATED"/>
    <property type="match status" value="1"/>
</dbReference>
<feature type="repeat" description="ANK" evidence="4">
    <location>
        <begin position="872"/>
        <end position="896"/>
    </location>
</feature>
<keyword evidence="2" id="KW-0677">Repeat</keyword>
<dbReference type="Pfam" id="PF17100">
    <property type="entry name" value="NACHT_N"/>
    <property type="match status" value="1"/>
</dbReference>
<evidence type="ECO:0000259" key="7">
    <source>
        <dbReference type="Pfam" id="PF23239"/>
    </source>
</evidence>
<feature type="repeat" description="ANK" evidence="4">
    <location>
        <begin position="974"/>
        <end position="998"/>
    </location>
</feature>
<feature type="repeat" description="ANK" evidence="4">
    <location>
        <begin position="1042"/>
        <end position="1066"/>
    </location>
</feature>
<evidence type="ECO:0000256" key="3">
    <source>
        <dbReference type="ARBA" id="ARBA00023043"/>
    </source>
</evidence>
<dbReference type="Pfam" id="PF12796">
    <property type="entry name" value="Ank_2"/>
    <property type="match status" value="2"/>
</dbReference>
<dbReference type="SUPFAM" id="SSF48403">
    <property type="entry name" value="Ankyrin repeat"/>
    <property type="match status" value="1"/>
</dbReference>
<evidence type="ECO:0000259" key="6">
    <source>
        <dbReference type="Pfam" id="PF22939"/>
    </source>
</evidence>
<dbReference type="Proteomes" id="UP001153618">
    <property type="component" value="Unassembled WGS sequence"/>
</dbReference>
<dbReference type="SUPFAM" id="SSF52540">
    <property type="entry name" value="P-loop containing nucleoside triphosphate hydrolases"/>
    <property type="match status" value="1"/>
</dbReference>
<dbReference type="InterPro" id="IPR027417">
    <property type="entry name" value="P-loop_NTPase"/>
</dbReference>
<evidence type="ECO:0000256" key="4">
    <source>
        <dbReference type="PROSITE-ProRule" id="PRU00023"/>
    </source>
</evidence>
<dbReference type="GO" id="GO:0019706">
    <property type="term" value="F:protein-cysteine S-palmitoyltransferase activity"/>
    <property type="evidence" value="ECO:0007669"/>
    <property type="project" value="UniProtKB-EC"/>
</dbReference>
<keyword evidence="10" id="KW-1185">Reference proteome</keyword>
<feature type="repeat" description="ANK" evidence="4">
    <location>
        <begin position="940"/>
        <end position="964"/>
    </location>
</feature>
<dbReference type="InterPro" id="IPR056884">
    <property type="entry name" value="NPHP3-like_N"/>
</dbReference>
<accession>A0A9W4IJV9</accession>
<dbReference type="Gene3D" id="3.40.50.300">
    <property type="entry name" value="P-loop containing nucleotide triphosphate hydrolases"/>
    <property type="match status" value="1"/>
</dbReference>
<dbReference type="Pfam" id="PF23239">
    <property type="entry name" value="DUF7069"/>
    <property type="match status" value="1"/>
</dbReference>
<organism evidence="9 10">
    <name type="scientific">Penicillium olsonii</name>
    <dbReference type="NCBI Taxonomy" id="99116"/>
    <lineage>
        <taxon>Eukaryota</taxon>
        <taxon>Fungi</taxon>
        <taxon>Dikarya</taxon>
        <taxon>Ascomycota</taxon>
        <taxon>Pezizomycotina</taxon>
        <taxon>Eurotiomycetes</taxon>
        <taxon>Eurotiomycetidae</taxon>
        <taxon>Eurotiales</taxon>
        <taxon>Aspergillaceae</taxon>
        <taxon>Penicillium</taxon>
    </lineage>
</organism>
<comment type="caution">
    <text evidence="9">The sequence shown here is derived from an EMBL/GenBank/DDBJ whole genome shotgun (WGS) entry which is preliminary data.</text>
</comment>
<dbReference type="Pfam" id="PF00023">
    <property type="entry name" value="Ank"/>
    <property type="match status" value="2"/>
</dbReference>
<dbReference type="InterPro" id="IPR054471">
    <property type="entry name" value="GPIID_WHD"/>
</dbReference>
<gene>
    <name evidence="9" type="ORF">POLS_LOCUS9685</name>
</gene>
<dbReference type="PROSITE" id="PS50088">
    <property type="entry name" value="ANK_REPEAT"/>
    <property type="match status" value="8"/>
</dbReference>
<dbReference type="SMART" id="SM00248">
    <property type="entry name" value="ANK"/>
    <property type="match status" value="12"/>
</dbReference>
<evidence type="ECO:0000313" key="10">
    <source>
        <dbReference type="Proteomes" id="UP001153618"/>
    </source>
</evidence>
<protein>
    <recommendedName>
        <fullName evidence="1">protein S-acyltransferase</fullName>
        <ecNumber evidence="1">2.3.1.225</ecNumber>
    </recommendedName>
</protein>
<dbReference type="InterPro" id="IPR036770">
    <property type="entry name" value="Ankyrin_rpt-contain_sf"/>
</dbReference>
<evidence type="ECO:0000256" key="2">
    <source>
        <dbReference type="ARBA" id="ARBA00022737"/>
    </source>
</evidence>
<dbReference type="EC" id="2.3.1.225" evidence="1"/>
<keyword evidence="3 4" id="KW-0040">ANK repeat</keyword>
<evidence type="ECO:0000259" key="8">
    <source>
        <dbReference type="Pfam" id="PF24883"/>
    </source>
</evidence>
<feature type="repeat" description="ANK" evidence="4">
    <location>
        <begin position="1008"/>
        <end position="1032"/>
    </location>
</feature>
<dbReference type="EMBL" id="CAJVOS010000104">
    <property type="protein sequence ID" value="CAG8290743.1"/>
    <property type="molecule type" value="Genomic_DNA"/>
</dbReference>
<feature type="repeat" description="ANK" evidence="4">
    <location>
        <begin position="906"/>
        <end position="930"/>
    </location>
</feature>
<dbReference type="InterPro" id="IPR055497">
    <property type="entry name" value="DUF7069"/>
</dbReference>
<dbReference type="Gene3D" id="1.25.40.20">
    <property type="entry name" value="Ankyrin repeat-containing domain"/>
    <property type="match status" value="3"/>
</dbReference>
<proteinExistence type="predicted"/>
<name>A0A9W4IJV9_PENOL</name>
<feature type="domain" description="DUF7069" evidence="7">
    <location>
        <begin position="464"/>
        <end position="513"/>
    </location>
</feature>
<dbReference type="InterPro" id="IPR002110">
    <property type="entry name" value="Ankyrin_rpt"/>
</dbReference>
<dbReference type="Pfam" id="PF22939">
    <property type="entry name" value="WHD_GPIID"/>
    <property type="match status" value="1"/>
</dbReference>
<feature type="domain" description="NWD NACHT-NTPase N-terminal" evidence="5">
    <location>
        <begin position="42"/>
        <end position="194"/>
    </location>
</feature>
<feature type="repeat" description="ANK" evidence="4">
    <location>
        <begin position="1076"/>
        <end position="1102"/>
    </location>
</feature>
<feature type="domain" description="GPI inositol-deacylase winged helix" evidence="6">
    <location>
        <begin position="542"/>
        <end position="633"/>
    </location>
</feature>
<dbReference type="Pfam" id="PF24883">
    <property type="entry name" value="NPHP3_N"/>
    <property type="match status" value="1"/>
</dbReference>
<feature type="domain" description="Nephrocystin 3-like N-terminal" evidence="8">
    <location>
        <begin position="265"/>
        <end position="432"/>
    </location>
</feature>
<sequence length="1138" mass="126584">MKPILEKAARIFAEHGLDPGAHGANQQIHTFLNARIDELNQKEWVIRIDDRYFKVREQLTRVIRNVVAMKDLVTTAASSSPPAALACAGVTVCLLLFIQAADQKDSLLQGLEATSGLIARLDAMEGLYLKSETNVPADFMVKFKAGLISLYCKTLEFQARALYFLRKSSFVQASRNALKLDQWDALKASIMSQDVEAQNFMKLIDAANRRSDCEKISLEFDRALKRHQVSQTTSQRFEKVKILLKTLNLCPYRDRKDRVDDRVLETCEWFTGHSLFRKWDQNDGSRLLWVSADPGCGKSVLSKYLVDEVLPSARKRTICYFFFRDDYPDQRTSAIALASLIRQILMAQPSLITDSVLDKMDQEGERLAESFRSLWDLFMDLVARNNVGEIVCVLDALDECRKDDRNELIGCVRDYYLDGSNDHKLKFLLTSRPYGEIRAEFQELEDQMPSIHLNGEGKSEIEKISGEINLVIRKRVADMSRKKRLEHHEQEFLQEKLTASRNRTYLWVTLTLSYISGLDGFTKGNVRQAMHDLPDSVDTAYEKILGKSKDHHRASHLLHLILAAKRPFSVEELALAMAFRRCPSHDQITEETEPTERFRATLRDLCGLMTVHVDDKVYLLHQTVKEFLVQSTEKSPSLPSPISWNHKFSVVQSNRLLAETCLRYIDAYASKACSEILCGYSLLHWTEHFREADVEFPSDIATLGYRLCTPDSESFKTWVVLTEGAFHLESGFFPTDTPFLIASYFGLDAILRQALAHRINDVNTCDSAFTRMGPLSWAIFQGHESVVRMLLDTGKVDLMSRDGCGSPPLAHAADKGDKSVVELLLGTGMVDINSRDDFGETPLSAAALKGHDSVVKMFLDTGKVDIDSRDNEGRTPLASAVYWGYESVVKMLLATGKVDLESRDNDGQTQMALAAKGGNDSVVKLLLATGEVDIESRDNDGHTPMALAAKGGNDSVVKVLLATGEVDLESRNKQGQTPLALAAKGGNDSVVKLLLATGEVDIESRDNDGHTPVALAANGGNDSVVKLLLATGEVDLESRNKQGQTLLALAAKGGNDSVVKLLLATGEVDLEPRDNDGQTPLALAATAGWKRESVVKMLLDTGKVDINSQDSDGKTPLSRAAAERYDKLVEMMLESKSK</sequence>
<dbReference type="PANTHER" id="PTHR24161:SF85">
    <property type="entry name" value="PALMITOYLTRANSFERASE HIP14"/>
    <property type="match status" value="1"/>
</dbReference>
<reference evidence="9" key="1">
    <citation type="submission" date="2021-07" db="EMBL/GenBank/DDBJ databases">
        <authorList>
            <person name="Branca A.L. A."/>
        </authorList>
    </citation>
    <scope>NUCLEOTIDE SEQUENCE</scope>
</reference>
<dbReference type="AlphaFoldDB" id="A0A9W4IJV9"/>
<feature type="repeat" description="ANK" evidence="4">
    <location>
        <begin position="838"/>
        <end position="862"/>
    </location>
</feature>
<dbReference type="InterPro" id="IPR031359">
    <property type="entry name" value="NACHT_N"/>
</dbReference>
<evidence type="ECO:0000313" key="9">
    <source>
        <dbReference type="EMBL" id="CAG8290743.1"/>
    </source>
</evidence>
<dbReference type="OrthoDB" id="163438at2759"/>